<gene>
    <name evidence="1" type="ORF">ES829_23455</name>
</gene>
<accession>A0A5T2TBE7</accession>
<sequence length="28" mass="2963">VILTNSSISGSASSFVLEQIKETNELPV</sequence>
<comment type="caution">
    <text evidence="1">The sequence shown here is derived from an EMBL/GenBank/DDBJ whole genome shotgun (WGS) entry which is preliminary data.</text>
</comment>
<feature type="non-terminal residue" evidence="1">
    <location>
        <position position="1"/>
    </location>
</feature>
<evidence type="ECO:0000313" key="1">
    <source>
        <dbReference type="EMBL" id="EAM6179488.1"/>
    </source>
</evidence>
<name>A0A5T2TBE7_SALER</name>
<dbReference type="EMBL" id="AACVMI010000216">
    <property type="protein sequence ID" value="EAM6179488.1"/>
    <property type="molecule type" value="Genomic_DNA"/>
</dbReference>
<proteinExistence type="predicted"/>
<organism evidence="1">
    <name type="scientific">Salmonella enterica</name>
    <name type="common">Salmonella choleraesuis</name>
    <dbReference type="NCBI Taxonomy" id="28901"/>
    <lineage>
        <taxon>Bacteria</taxon>
        <taxon>Pseudomonadati</taxon>
        <taxon>Pseudomonadota</taxon>
        <taxon>Gammaproteobacteria</taxon>
        <taxon>Enterobacterales</taxon>
        <taxon>Enterobacteriaceae</taxon>
        <taxon>Salmonella</taxon>
    </lineage>
</organism>
<reference evidence="1" key="1">
    <citation type="submission" date="2019-01" db="EMBL/GenBank/DDBJ databases">
        <authorList>
            <consortium name="PulseNet: The National Subtyping Network for Foodborne Disease Surveillance"/>
            <person name="Tarr C.L."/>
            <person name="Trees E."/>
            <person name="Katz L.S."/>
            <person name="Carleton-Romer H.A."/>
            <person name="Stroika S."/>
            <person name="Kucerova Z."/>
            <person name="Roache K.F."/>
            <person name="Sabol A.L."/>
            <person name="Besser J."/>
            <person name="Gerner-Smidt P."/>
        </authorList>
    </citation>
    <scope>NUCLEOTIDE SEQUENCE</scope>
    <source>
        <strain evidence="1">PNUSAS065843</strain>
    </source>
</reference>
<protein>
    <submittedName>
        <fullName evidence="1">Lrp/AsnC family transcriptional regulator</fullName>
    </submittedName>
</protein>
<dbReference type="AlphaFoldDB" id="A0A5T2TBE7"/>